<dbReference type="PANTHER" id="PTHR10057">
    <property type="entry name" value="PERIPHERAL-TYPE BENZODIAZEPINE RECEPTOR"/>
    <property type="match status" value="1"/>
</dbReference>
<dbReference type="Gene3D" id="1.20.1260.100">
    <property type="entry name" value="TspO/MBR protein"/>
    <property type="match status" value="1"/>
</dbReference>
<accession>A0A1J1I7Q2</accession>
<feature type="transmembrane region" description="Helical" evidence="6">
    <location>
        <begin position="52"/>
        <end position="74"/>
    </location>
</feature>
<feature type="transmembrane region" description="Helical" evidence="6">
    <location>
        <begin position="86"/>
        <end position="106"/>
    </location>
</feature>
<dbReference type="InterPro" id="IPR038330">
    <property type="entry name" value="TspO/MBR-related_sf"/>
</dbReference>
<dbReference type="InterPro" id="IPR004307">
    <property type="entry name" value="TspO_MBR"/>
</dbReference>
<comment type="similarity">
    <text evidence="2">Belongs to the TspO/BZRP family.</text>
</comment>
<dbReference type="GO" id="GO:0033013">
    <property type="term" value="P:tetrapyrrole metabolic process"/>
    <property type="evidence" value="ECO:0007669"/>
    <property type="project" value="UniProtKB-ARBA"/>
</dbReference>
<dbReference type="AlphaFoldDB" id="A0A1J1I7Q2"/>
<sequence>MTLGDLLSKPAVQIAAAVILPNAGGWVNGVITKKNIKSWYEGLKHPSFRPPNWLFGPVWTALYSGMGYASYVVWKQGGGFGGQAKFPLMLYGAQLALNWAWSPIFFHYHELKWSTVEIGALTATAAATGIAFYNIEKVAGLIFVPYLAWLSFASLLNYSIYRLNTPAIEDKKPEEKKK</sequence>
<evidence type="ECO:0000313" key="7">
    <source>
        <dbReference type="EMBL" id="CRK96219.1"/>
    </source>
</evidence>
<dbReference type="PANTHER" id="PTHR10057:SF0">
    <property type="entry name" value="TRANSLOCATOR PROTEIN"/>
    <property type="match status" value="1"/>
</dbReference>
<evidence type="ECO:0000256" key="6">
    <source>
        <dbReference type="SAM" id="Phobius"/>
    </source>
</evidence>
<evidence type="ECO:0000256" key="1">
    <source>
        <dbReference type="ARBA" id="ARBA00004141"/>
    </source>
</evidence>
<dbReference type="EMBL" id="CVRI01000043">
    <property type="protein sequence ID" value="CRK96219.1"/>
    <property type="molecule type" value="Genomic_DNA"/>
</dbReference>
<dbReference type="CDD" id="cd15904">
    <property type="entry name" value="TSPO_MBR"/>
    <property type="match status" value="1"/>
</dbReference>
<evidence type="ECO:0000256" key="3">
    <source>
        <dbReference type="ARBA" id="ARBA00022692"/>
    </source>
</evidence>
<dbReference type="OrthoDB" id="8841220at2759"/>
<dbReference type="Proteomes" id="UP000183832">
    <property type="component" value="Unassembled WGS sequence"/>
</dbReference>
<reference evidence="7 8" key="1">
    <citation type="submission" date="2015-04" db="EMBL/GenBank/DDBJ databases">
        <authorList>
            <person name="Syromyatnikov M.Y."/>
            <person name="Popov V.N."/>
        </authorList>
    </citation>
    <scope>NUCLEOTIDE SEQUENCE [LARGE SCALE GENOMIC DNA]</scope>
</reference>
<keyword evidence="8" id="KW-1185">Reference proteome</keyword>
<keyword evidence="5 6" id="KW-0472">Membrane</keyword>
<keyword evidence="3 6" id="KW-0812">Transmembrane</keyword>
<evidence type="ECO:0000313" key="8">
    <source>
        <dbReference type="Proteomes" id="UP000183832"/>
    </source>
</evidence>
<dbReference type="PIRSF" id="PIRSF005859">
    <property type="entry name" value="PBR"/>
    <property type="match status" value="1"/>
</dbReference>
<dbReference type="STRING" id="568069.A0A1J1I7Q2"/>
<dbReference type="FunFam" id="1.20.1260.100:FF:000001">
    <property type="entry name" value="translocator protein 2"/>
    <property type="match status" value="1"/>
</dbReference>
<protein>
    <submittedName>
        <fullName evidence="7">CLUMA_CG009646, isoform A</fullName>
    </submittedName>
</protein>
<evidence type="ECO:0000256" key="2">
    <source>
        <dbReference type="ARBA" id="ARBA00007524"/>
    </source>
</evidence>
<feature type="transmembrane region" description="Helical" evidence="6">
    <location>
        <begin position="141"/>
        <end position="161"/>
    </location>
</feature>
<gene>
    <name evidence="7" type="primary">putative Translocator protein</name>
    <name evidence="7" type="ORF">CLUMA_CG009646</name>
</gene>
<name>A0A1J1I7Q2_9DIPT</name>
<keyword evidence="4 6" id="KW-1133">Transmembrane helix</keyword>
<evidence type="ECO:0000256" key="5">
    <source>
        <dbReference type="ARBA" id="ARBA00023136"/>
    </source>
</evidence>
<feature type="transmembrane region" description="Helical" evidence="6">
    <location>
        <begin position="12"/>
        <end position="31"/>
    </location>
</feature>
<comment type="subcellular location">
    <subcellularLocation>
        <location evidence="1">Membrane</location>
        <topology evidence="1">Multi-pass membrane protein</topology>
    </subcellularLocation>
</comment>
<organism evidence="7 8">
    <name type="scientific">Clunio marinus</name>
    <dbReference type="NCBI Taxonomy" id="568069"/>
    <lineage>
        <taxon>Eukaryota</taxon>
        <taxon>Metazoa</taxon>
        <taxon>Ecdysozoa</taxon>
        <taxon>Arthropoda</taxon>
        <taxon>Hexapoda</taxon>
        <taxon>Insecta</taxon>
        <taxon>Pterygota</taxon>
        <taxon>Neoptera</taxon>
        <taxon>Endopterygota</taxon>
        <taxon>Diptera</taxon>
        <taxon>Nematocera</taxon>
        <taxon>Chironomoidea</taxon>
        <taxon>Chironomidae</taxon>
        <taxon>Clunio</taxon>
    </lineage>
</organism>
<dbReference type="Pfam" id="PF03073">
    <property type="entry name" value="TspO_MBR"/>
    <property type="match status" value="1"/>
</dbReference>
<proteinExistence type="inferred from homology"/>
<dbReference type="GO" id="GO:0005741">
    <property type="term" value="C:mitochondrial outer membrane"/>
    <property type="evidence" value="ECO:0007669"/>
    <property type="project" value="TreeGrafter"/>
</dbReference>
<feature type="transmembrane region" description="Helical" evidence="6">
    <location>
        <begin position="118"/>
        <end position="135"/>
    </location>
</feature>
<evidence type="ECO:0000256" key="4">
    <source>
        <dbReference type="ARBA" id="ARBA00022989"/>
    </source>
</evidence>